<evidence type="ECO:0000256" key="3">
    <source>
        <dbReference type="ARBA" id="ARBA00023163"/>
    </source>
</evidence>
<dbReference type="AlphaFoldDB" id="A0A917WF83"/>
<dbReference type="SUPFAM" id="SSF46689">
    <property type="entry name" value="Homeodomain-like"/>
    <property type="match status" value="2"/>
</dbReference>
<dbReference type="InterPro" id="IPR050204">
    <property type="entry name" value="AraC_XylS_family_regulators"/>
</dbReference>
<evidence type="ECO:0000259" key="4">
    <source>
        <dbReference type="PROSITE" id="PS01124"/>
    </source>
</evidence>
<sequence length="289" mass="31974">MGYRHDFTGRTDRIRSTAPVKWRLLDGLLAAYWEAEGEADGRGYYVSANPRLSIFLTDVSSIDVTSAQPSRPMARAIFVPAGVALQTVFTRPLVFSHLDIHMDIDWAVRFLAPALDRASAEALLARPVDLHDIGALEPVARLLVDELQAPERHDLYAENLAGSLVTGLLDIGGPAPEPGNARLTQAQLRRVADRFEAGGGRRLTIAQMAEAVNLSESWFSQVFKKTMGVTPHQWQLTRRIEMSKRLLSETGLSVADVADRLGFADQAHLTKTFRQVTGETPAAWRRAHR</sequence>
<reference evidence="5" key="1">
    <citation type="journal article" date="2014" name="Int. J. Syst. Evol. Microbiol.">
        <title>Complete genome sequence of Corynebacterium casei LMG S-19264T (=DSM 44701T), isolated from a smear-ripened cheese.</title>
        <authorList>
            <consortium name="US DOE Joint Genome Institute (JGI-PGF)"/>
            <person name="Walter F."/>
            <person name="Albersmeier A."/>
            <person name="Kalinowski J."/>
            <person name="Ruckert C."/>
        </authorList>
    </citation>
    <scope>NUCLEOTIDE SEQUENCE</scope>
    <source>
        <strain evidence="5">CGMCC 1.6293</strain>
    </source>
</reference>
<dbReference type="PROSITE" id="PS00041">
    <property type="entry name" value="HTH_ARAC_FAMILY_1"/>
    <property type="match status" value="1"/>
</dbReference>
<dbReference type="GO" id="GO:0003700">
    <property type="term" value="F:DNA-binding transcription factor activity"/>
    <property type="evidence" value="ECO:0007669"/>
    <property type="project" value="InterPro"/>
</dbReference>
<dbReference type="PANTHER" id="PTHR46796">
    <property type="entry name" value="HTH-TYPE TRANSCRIPTIONAL ACTIVATOR RHAS-RELATED"/>
    <property type="match status" value="1"/>
</dbReference>
<feature type="domain" description="HTH araC/xylS-type" evidence="4">
    <location>
        <begin position="189"/>
        <end position="287"/>
    </location>
</feature>
<proteinExistence type="predicted"/>
<protein>
    <submittedName>
        <fullName evidence="5">Transcriptional regulator</fullName>
    </submittedName>
</protein>
<keyword evidence="2" id="KW-0238">DNA-binding</keyword>
<dbReference type="PROSITE" id="PS01124">
    <property type="entry name" value="HTH_ARAC_FAMILY_2"/>
    <property type="match status" value="1"/>
</dbReference>
<keyword evidence="6" id="KW-1185">Reference proteome</keyword>
<accession>A0A917WF83</accession>
<dbReference type="SMART" id="SM00342">
    <property type="entry name" value="HTH_ARAC"/>
    <property type="match status" value="1"/>
</dbReference>
<keyword evidence="3" id="KW-0804">Transcription</keyword>
<reference evidence="5" key="2">
    <citation type="submission" date="2020-09" db="EMBL/GenBank/DDBJ databases">
        <authorList>
            <person name="Sun Q."/>
            <person name="Zhou Y."/>
        </authorList>
    </citation>
    <scope>NUCLEOTIDE SEQUENCE</scope>
    <source>
        <strain evidence="5">CGMCC 1.6293</strain>
    </source>
</reference>
<dbReference type="InterPro" id="IPR009057">
    <property type="entry name" value="Homeodomain-like_sf"/>
</dbReference>
<dbReference type="PANTHER" id="PTHR46796:SF14">
    <property type="entry name" value="TRANSCRIPTIONAL REGULATORY PROTEIN"/>
    <property type="match status" value="1"/>
</dbReference>
<dbReference type="Pfam" id="PF12833">
    <property type="entry name" value="HTH_18"/>
    <property type="match status" value="1"/>
</dbReference>
<evidence type="ECO:0000313" key="6">
    <source>
        <dbReference type="Proteomes" id="UP000649829"/>
    </source>
</evidence>
<dbReference type="InterPro" id="IPR018062">
    <property type="entry name" value="HTH_AraC-typ_CS"/>
</dbReference>
<gene>
    <name evidence="5" type="ORF">GCM10011534_22540</name>
</gene>
<evidence type="ECO:0000256" key="1">
    <source>
        <dbReference type="ARBA" id="ARBA00023015"/>
    </source>
</evidence>
<evidence type="ECO:0000313" key="5">
    <source>
        <dbReference type="EMBL" id="GGM00183.1"/>
    </source>
</evidence>
<keyword evidence="1" id="KW-0805">Transcription regulation</keyword>
<dbReference type="RefSeq" id="WP_028287853.1">
    <property type="nucleotide sequence ID" value="NZ_BMLF01000001.1"/>
</dbReference>
<dbReference type="InterPro" id="IPR018060">
    <property type="entry name" value="HTH_AraC"/>
</dbReference>
<dbReference type="GO" id="GO:0043565">
    <property type="term" value="F:sequence-specific DNA binding"/>
    <property type="evidence" value="ECO:0007669"/>
    <property type="project" value="InterPro"/>
</dbReference>
<evidence type="ECO:0000256" key="2">
    <source>
        <dbReference type="ARBA" id="ARBA00023125"/>
    </source>
</evidence>
<dbReference type="Proteomes" id="UP000649829">
    <property type="component" value="Unassembled WGS sequence"/>
</dbReference>
<comment type="caution">
    <text evidence="5">The sequence shown here is derived from an EMBL/GenBank/DDBJ whole genome shotgun (WGS) entry which is preliminary data.</text>
</comment>
<dbReference type="Gene3D" id="1.10.10.60">
    <property type="entry name" value="Homeodomain-like"/>
    <property type="match status" value="2"/>
</dbReference>
<name>A0A917WF83_9RHOB</name>
<organism evidence="5 6">
    <name type="scientific">Pseudooceanicola nanhaiensis</name>
    <dbReference type="NCBI Taxonomy" id="375761"/>
    <lineage>
        <taxon>Bacteria</taxon>
        <taxon>Pseudomonadati</taxon>
        <taxon>Pseudomonadota</taxon>
        <taxon>Alphaproteobacteria</taxon>
        <taxon>Rhodobacterales</taxon>
        <taxon>Paracoccaceae</taxon>
        <taxon>Pseudooceanicola</taxon>
    </lineage>
</organism>
<dbReference type="EMBL" id="BMLF01000001">
    <property type="protein sequence ID" value="GGM00183.1"/>
    <property type="molecule type" value="Genomic_DNA"/>
</dbReference>